<evidence type="ECO:0000313" key="1">
    <source>
        <dbReference type="EnsemblPlants" id="AVESA.00010b.r2.1CG0112960.1.CDS"/>
    </source>
</evidence>
<sequence length="424" mass="48386">MDDEASQLAALEHIMSDASAEPIKLSYGLLRSITDNFSNEIGRGGFGVVYQGVLRNGDVAVKKLLNVHALPDKQFLEEITCLKKAQHMNIVRFLGYCSETQGVLCEYNGKSVLGEEQQKLLCFEYVPNGNIKHYLQQDRSQGDDWPLRYHMIRGICQGLHFLHRERINHLDLKPENVMLDAQMEPKITDFGLSRCLDQGQSIITQNILGTRRYIAPETIDKGEISFKSDIYALGIIIIELLTGIYKIDLDNLDEYLDNIDCQRARKCAEIALNCKDPDKHNRPTIDEVTHDLNDLEKKFPWSSTEQLAPTAFPGTELVDFYPLELRFPFMPNQEMRCEISLTNKHTDAGVWFMIIPEVRNKYDGRLIGFMSPMYTIAIPLFRKSEEDPPLDYEKFKVLMFITGSDVDAVNQQLSTLCFDEGASI</sequence>
<name>A0ACD5TR01_AVESA</name>
<dbReference type="EnsemblPlants" id="AVESA.00010b.r2.1CG0112960.1">
    <property type="protein sequence ID" value="AVESA.00010b.r2.1CG0112960.1.CDS"/>
    <property type="gene ID" value="AVESA.00010b.r2.1CG0112960"/>
</dbReference>
<keyword evidence="2" id="KW-1185">Reference proteome</keyword>
<reference evidence="1" key="1">
    <citation type="submission" date="2021-05" db="EMBL/GenBank/DDBJ databases">
        <authorList>
            <person name="Scholz U."/>
            <person name="Mascher M."/>
            <person name="Fiebig A."/>
        </authorList>
    </citation>
    <scope>NUCLEOTIDE SEQUENCE [LARGE SCALE GENOMIC DNA]</scope>
</reference>
<dbReference type="Proteomes" id="UP001732700">
    <property type="component" value="Chromosome 1C"/>
</dbReference>
<evidence type="ECO:0000313" key="2">
    <source>
        <dbReference type="Proteomes" id="UP001732700"/>
    </source>
</evidence>
<accession>A0ACD5TR01</accession>
<protein>
    <submittedName>
        <fullName evidence="1">Uncharacterized protein</fullName>
    </submittedName>
</protein>
<organism evidence="1 2">
    <name type="scientific">Avena sativa</name>
    <name type="common">Oat</name>
    <dbReference type="NCBI Taxonomy" id="4498"/>
    <lineage>
        <taxon>Eukaryota</taxon>
        <taxon>Viridiplantae</taxon>
        <taxon>Streptophyta</taxon>
        <taxon>Embryophyta</taxon>
        <taxon>Tracheophyta</taxon>
        <taxon>Spermatophyta</taxon>
        <taxon>Magnoliopsida</taxon>
        <taxon>Liliopsida</taxon>
        <taxon>Poales</taxon>
        <taxon>Poaceae</taxon>
        <taxon>BOP clade</taxon>
        <taxon>Pooideae</taxon>
        <taxon>Poodae</taxon>
        <taxon>Poeae</taxon>
        <taxon>Poeae Chloroplast Group 1 (Aveneae type)</taxon>
        <taxon>Aveninae</taxon>
        <taxon>Avena</taxon>
    </lineage>
</organism>
<proteinExistence type="predicted"/>
<reference evidence="1" key="2">
    <citation type="submission" date="2025-09" db="UniProtKB">
        <authorList>
            <consortium name="EnsemblPlants"/>
        </authorList>
    </citation>
    <scope>IDENTIFICATION</scope>
</reference>